<reference evidence="2 3" key="1">
    <citation type="journal article" date="2018" name="Front. Microbiol.">
        <title>Genome-Wide Analysis of Corynespora cassiicola Leaf Fall Disease Putative Effectors.</title>
        <authorList>
            <person name="Lopez D."/>
            <person name="Ribeiro S."/>
            <person name="Label P."/>
            <person name="Fumanal B."/>
            <person name="Venisse J.S."/>
            <person name="Kohler A."/>
            <person name="de Oliveira R.R."/>
            <person name="Labutti K."/>
            <person name="Lipzen A."/>
            <person name="Lail K."/>
            <person name="Bauer D."/>
            <person name="Ohm R.A."/>
            <person name="Barry K.W."/>
            <person name="Spatafora J."/>
            <person name="Grigoriev I.V."/>
            <person name="Martin F.M."/>
            <person name="Pujade-Renaud V."/>
        </authorList>
    </citation>
    <scope>NUCLEOTIDE SEQUENCE [LARGE SCALE GENOMIC DNA]</scope>
    <source>
        <strain evidence="2 3">Philippines</strain>
    </source>
</reference>
<gene>
    <name evidence="2" type="ORF">BS50DRAFT_132381</name>
</gene>
<evidence type="ECO:0000313" key="3">
    <source>
        <dbReference type="Proteomes" id="UP000240883"/>
    </source>
</evidence>
<feature type="region of interest" description="Disordered" evidence="1">
    <location>
        <begin position="14"/>
        <end position="36"/>
    </location>
</feature>
<keyword evidence="3" id="KW-1185">Reference proteome</keyword>
<dbReference type="AlphaFoldDB" id="A0A2T2NC09"/>
<dbReference type="EMBL" id="KZ678141">
    <property type="protein sequence ID" value="PSN62900.1"/>
    <property type="molecule type" value="Genomic_DNA"/>
</dbReference>
<evidence type="ECO:0000313" key="2">
    <source>
        <dbReference type="EMBL" id="PSN62900.1"/>
    </source>
</evidence>
<sequence>MVFSMHVSAWAAGGRDEMTRRRHPGAHPADTEEGVVEAKRHGGTATRRHDACRAPEASACKSMGGIEMAQGGGKKARTAAGEIWHGQAWPAGGQQAMEPKRVAGGCCIREVITSLGGMLEAKATVALAVSAKGPCTCEPSLAHSRRRAVRVCESAKQHAGELASMIGRRATLASRRVLHSALCGRPGRHRRY</sequence>
<organism evidence="2 3">
    <name type="scientific">Corynespora cassiicola Philippines</name>
    <dbReference type="NCBI Taxonomy" id="1448308"/>
    <lineage>
        <taxon>Eukaryota</taxon>
        <taxon>Fungi</taxon>
        <taxon>Dikarya</taxon>
        <taxon>Ascomycota</taxon>
        <taxon>Pezizomycotina</taxon>
        <taxon>Dothideomycetes</taxon>
        <taxon>Pleosporomycetidae</taxon>
        <taxon>Pleosporales</taxon>
        <taxon>Corynesporascaceae</taxon>
        <taxon>Corynespora</taxon>
    </lineage>
</organism>
<dbReference type="Proteomes" id="UP000240883">
    <property type="component" value="Unassembled WGS sequence"/>
</dbReference>
<evidence type="ECO:0000256" key="1">
    <source>
        <dbReference type="SAM" id="MobiDB-lite"/>
    </source>
</evidence>
<proteinExistence type="predicted"/>
<accession>A0A2T2NC09</accession>
<name>A0A2T2NC09_CORCC</name>
<protein>
    <submittedName>
        <fullName evidence="2">Uncharacterized protein</fullName>
    </submittedName>
</protein>